<keyword evidence="5" id="KW-1185">Reference proteome</keyword>
<dbReference type="RefSeq" id="WP_061078600.1">
    <property type="nucleotide sequence ID" value="NZ_JAAXPG010000014.1"/>
</dbReference>
<feature type="transmembrane region" description="Helical" evidence="2">
    <location>
        <begin position="206"/>
        <end position="235"/>
    </location>
</feature>
<name>A0A7X6MEA4_9ACTN</name>
<dbReference type="EMBL" id="JAAXPG010000014">
    <property type="protein sequence ID" value="NKY99182.1"/>
    <property type="molecule type" value="Genomic_DNA"/>
</dbReference>
<reference evidence="4 5" key="1">
    <citation type="submission" date="2020-04" db="EMBL/GenBank/DDBJ databases">
        <title>MicrobeNet Type strains.</title>
        <authorList>
            <person name="Nicholson A.C."/>
        </authorList>
    </citation>
    <scope>NUCLEOTIDE SEQUENCE [LARGE SCALE GENOMIC DNA]</scope>
    <source>
        <strain evidence="4 5">ATCC 23612</strain>
    </source>
</reference>
<dbReference type="Pfam" id="PF00487">
    <property type="entry name" value="FA_desaturase"/>
    <property type="match status" value="1"/>
</dbReference>
<keyword evidence="2" id="KW-1133">Transmembrane helix</keyword>
<dbReference type="GO" id="GO:0008610">
    <property type="term" value="P:lipid biosynthetic process"/>
    <property type="evidence" value="ECO:0007669"/>
    <property type="project" value="UniProtKB-ARBA"/>
</dbReference>
<evidence type="ECO:0000256" key="2">
    <source>
        <dbReference type="SAM" id="Phobius"/>
    </source>
</evidence>
<keyword evidence="2" id="KW-0472">Membrane</keyword>
<dbReference type="InterPro" id="IPR012171">
    <property type="entry name" value="Fatty_acid_desaturase"/>
</dbReference>
<evidence type="ECO:0000313" key="5">
    <source>
        <dbReference type="Proteomes" id="UP000553209"/>
    </source>
</evidence>
<organism evidence="4 5">
    <name type="scientific">Nocardiopsis alborubida</name>
    <dbReference type="NCBI Taxonomy" id="146802"/>
    <lineage>
        <taxon>Bacteria</taxon>
        <taxon>Bacillati</taxon>
        <taxon>Actinomycetota</taxon>
        <taxon>Actinomycetes</taxon>
        <taxon>Streptosporangiales</taxon>
        <taxon>Nocardiopsidaceae</taxon>
        <taxon>Nocardiopsis</taxon>
    </lineage>
</organism>
<evidence type="ECO:0000259" key="3">
    <source>
        <dbReference type="Pfam" id="PF00487"/>
    </source>
</evidence>
<evidence type="ECO:0000313" key="4">
    <source>
        <dbReference type="EMBL" id="NKY99182.1"/>
    </source>
</evidence>
<feature type="domain" description="Fatty acid desaturase" evidence="3">
    <location>
        <begin position="66"/>
        <end position="328"/>
    </location>
</feature>
<feature type="transmembrane region" description="Helical" evidence="2">
    <location>
        <begin position="43"/>
        <end position="62"/>
    </location>
</feature>
<dbReference type="CDD" id="cd03506">
    <property type="entry name" value="Delta6-FADS-like"/>
    <property type="match status" value="1"/>
</dbReference>
<sequence>MTEGDQTDSANATRTRQRRGSDFAVLSRTVDESGLLRRRPGHYALRITVTLSLLAATWTAFVLIGPSWWQMVTAAVLAVLFTQTAFIGHDAGHQQISASQRVNRLIGRIHGNLLVGLGFGWWVGKHDRHHAHPNHEGRDPDIAGAALAFSREQALLRRRGPARWLARSQAWLFFPMLLLEAFHLHVASVRELAGDTLPVRTRVLEGVLLALHLGGYLTIVLLTLTPLQALCFVLVHQGLFGLYMGCSFAPNHKGMPVLEEGTKTGFLRRQVLTSRNIRGGPLTDLVLGGLNYQIEHHLFPSMPRPNLRRAQPLVRAACERYGLAYHETGLLRSYAEVLRHLHRVGGPLRPELEY</sequence>
<dbReference type="GO" id="GO:0016717">
    <property type="term" value="F:oxidoreductase activity, acting on paired donors, with oxidation of a pair of donors resulting in the reduction of molecular oxygen to two molecules of water"/>
    <property type="evidence" value="ECO:0007669"/>
    <property type="project" value="TreeGrafter"/>
</dbReference>
<dbReference type="PANTHER" id="PTHR19353">
    <property type="entry name" value="FATTY ACID DESATURASE 2"/>
    <property type="match status" value="1"/>
</dbReference>
<evidence type="ECO:0000256" key="1">
    <source>
        <dbReference type="SAM" id="MobiDB-lite"/>
    </source>
</evidence>
<feature type="region of interest" description="Disordered" evidence="1">
    <location>
        <begin position="1"/>
        <end position="20"/>
    </location>
</feature>
<comment type="caution">
    <text evidence="4">The sequence shown here is derived from an EMBL/GenBank/DDBJ whole genome shotgun (WGS) entry which is preliminary data.</text>
</comment>
<keyword evidence="2" id="KW-0812">Transmembrane</keyword>
<dbReference type="Proteomes" id="UP000553209">
    <property type="component" value="Unassembled WGS sequence"/>
</dbReference>
<protein>
    <submittedName>
        <fullName evidence="4">Acyl-CoA desaturase</fullName>
    </submittedName>
</protein>
<dbReference type="AlphaFoldDB" id="A0A7X6MEA4"/>
<dbReference type="InterPro" id="IPR005804">
    <property type="entry name" value="FA_desaturase_dom"/>
</dbReference>
<dbReference type="PIRSF" id="PIRSF015921">
    <property type="entry name" value="FA_sphinglp_des"/>
    <property type="match status" value="1"/>
</dbReference>
<feature type="transmembrane region" description="Helical" evidence="2">
    <location>
        <begin position="68"/>
        <end position="87"/>
    </location>
</feature>
<dbReference type="PANTHER" id="PTHR19353:SF19">
    <property type="entry name" value="DELTA(5) FATTY ACID DESATURASE C-RELATED"/>
    <property type="match status" value="1"/>
</dbReference>
<accession>A0A7X6MEA4</accession>
<gene>
    <name evidence="4" type="ORF">HGB44_16140</name>
</gene>
<dbReference type="GO" id="GO:0016020">
    <property type="term" value="C:membrane"/>
    <property type="evidence" value="ECO:0007669"/>
    <property type="project" value="TreeGrafter"/>
</dbReference>
<proteinExistence type="predicted"/>